<name>A0ABP8FR22_9BACT</name>
<keyword evidence="1" id="KW-1133">Transmembrane helix</keyword>
<keyword evidence="1" id="KW-0472">Membrane</keyword>
<gene>
    <name evidence="2" type="ORF">GCM10023183_26290</name>
</gene>
<organism evidence="2 3">
    <name type="scientific">Nibribacter koreensis</name>
    <dbReference type="NCBI Taxonomy" id="1084519"/>
    <lineage>
        <taxon>Bacteria</taxon>
        <taxon>Pseudomonadati</taxon>
        <taxon>Bacteroidota</taxon>
        <taxon>Cytophagia</taxon>
        <taxon>Cytophagales</taxon>
        <taxon>Hymenobacteraceae</taxon>
        <taxon>Nibribacter</taxon>
    </lineage>
</organism>
<feature type="transmembrane region" description="Helical" evidence="1">
    <location>
        <begin position="7"/>
        <end position="28"/>
    </location>
</feature>
<dbReference type="Proteomes" id="UP001501844">
    <property type="component" value="Unassembled WGS sequence"/>
</dbReference>
<sequence>MKNRWAISILFTVAAVLALISLGITYYTTGKIDWLRLLTVLFSAGLAYVVSQRR</sequence>
<dbReference type="EMBL" id="BAABGX010000002">
    <property type="protein sequence ID" value="GAA4309204.1"/>
    <property type="molecule type" value="Genomic_DNA"/>
</dbReference>
<evidence type="ECO:0000256" key="1">
    <source>
        <dbReference type="SAM" id="Phobius"/>
    </source>
</evidence>
<accession>A0ABP8FR22</accession>
<dbReference type="RefSeq" id="WP_345166911.1">
    <property type="nucleotide sequence ID" value="NZ_BAABGX010000002.1"/>
</dbReference>
<evidence type="ECO:0000313" key="2">
    <source>
        <dbReference type="EMBL" id="GAA4309204.1"/>
    </source>
</evidence>
<protein>
    <submittedName>
        <fullName evidence="2">Uncharacterized protein</fullName>
    </submittedName>
</protein>
<evidence type="ECO:0000313" key="3">
    <source>
        <dbReference type="Proteomes" id="UP001501844"/>
    </source>
</evidence>
<reference evidence="3" key="1">
    <citation type="journal article" date="2019" name="Int. J. Syst. Evol. Microbiol.">
        <title>The Global Catalogue of Microorganisms (GCM) 10K type strain sequencing project: providing services to taxonomists for standard genome sequencing and annotation.</title>
        <authorList>
            <consortium name="The Broad Institute Genomics Platform"/>
            <consortium name="The Broad Institute Genome Sequencing Center for Infectious Disease"/>
            <person name="Wu L."/>
            <person name="Ma J."/>
        </authorList>
    </citation>
    <scope>NUCLEOTIDE SEQUENCE [LARGE SCALE GENOMIC DNA]</scope>
    <source>
        <strain evidence="3">JCM 17917</strain>
    </source>
</reference>
<keyword evidence="1" id="KW-0812">Transmembrane</keyword>
<comment type="caution">
    <text evidence="2">The sequence shown here is derived from an EMBL/GenBank/DDBJ whole genome shotgun (WGS) entry which is preliminary data.</text>
</comment>
<feature type="transmembrane region" description="Helical" evidence="1">
    <location>
        <begin position="34"/>
        <end position="51"/>
    </location>
</feature>
<proteinExistence type="predicted"/>
<keyword evidence="3" id="KW-1185">Reference proteome</keyword>